<evidence type="ECO:0000256" key="1">
    <source>
        <dbReference type="ARBA" id="ARBA00023002"/>
    </source>
</evidence>
<keyword evidence="4" id="KW-1185">Reference proteome</keyword>
<dbReference type="EMBL" id="JACHHG010000009">
    <property type="protein sequence ID" value="MBB6099049.1"/>
    <property type="molecule type" value="Genomic_DNA"/>
</dbReference>
<dbReference type="PANTHER" id="PTHR43364">
    <property type="entry name" value="NADH-SPECIFIC METHYLGLYOXAL REDUCTASE-RELATED"/>
    <property type="match status" value="1"/>
</dbReference>
<dbReference type="PROSITE" id="PS00062">
    <property type="entry name" value="ALDOKETO_REDUCTASE_2"/>
    <property type="match status" value="1"/>
</dbReference>
<dbReference type="Gene3D" id="3.20.20.100">
    <property type="entry name" value="NADP-dependent oxidoreductase domain"/>
    <property type="match status" value="1"/>
</dbReference>
<dbReference type="InterPro" id="IPR018170">
    <property type="entry name" value="Aldo/ket_reductase_CS"/>
</dbReference>
<dbReference type="GO" id="GO:0016491">
    <property type="term" value="F:oxidoreductase activity"/>
    <property type="evidence" value="ECO:0007669"/>
    <property type="project" value="UniProtKB-KW"/>
</dbReference>
<dbReference type="GO" id="GO:0005829">
    <property type="term" value="C:cytosol"/>
    <property type="evidence" value="ECO:0007669"/>
    <property type="project" value="UniProtKB-ARBA"/>
</dbReference>
<keyword evidence="1" id="KW-0560">Oxidoreductase</keyword>
<gene>
    <name evidence="3" type="ORF">HNR42_002485</name>
</gene>
<feature type="domain" description="NADP-dependent oxidoreductase" evidence="2">
    <location>
        <begin position="16"/>
        <end position="316"/>
    </location>
</feature>
<dbReference type="SUPFAM" id="SSF51430">
    <property type="entry name" value="NAD(P)-linked oxidoreductase"/>
    <property type="match status" value="1"/>
</dbReference>
<dbReference type="FunFam" id="3.20.20.100:FF:000004">
    <property type="entry name" value="Oxidoreductase, aldo/keto reductase"/>
    <property type="match status" value="1"/>
</dbReference>
<dbReference type="InterPro" id="IPR036812">
    <property type="entry name" value="NAD(P)_OxRdtase_dom_sf"/>
</dbReference>
<dbReference type="PRINTS" id="PR00069">
    <property type="entry name" value="ALDKETRDTASE"/>
</dbReference>
<dbReference type="RefSeq" id="WP_183987807.1">
    <property type="nucleotide sequence ID" value="NZ_JACHHG010000009.1"/>
</dbReference>
<dbReference type="InterPro" id="IPR023210">
    <property type="entry name" value="NADP_OxRdtase_dom"/>
</dbReference>
<reference evidence="3 4" key="1">
    <citation type="submission" date="2020-08" db="EMBL/GenBank/DDBJ databases">
        <title>Genomic Encyclopedia of Type Strains, Phase IV (KMG-IV): sequencing the most valuable type-strain genomes for metagenomic binning, comparative biology and taxonomic classification.</title>
        <authorList>
            <person name="Goeker M."/>
        </authorList>
    </citation>
    <scope>NUCLEOTIDE SEQUENCE [LARGE SCALE GENOMIC DNA]</scope>
    <source>
        <strain evidence="3 4">DSM 21458</strain>
    </source>
</reference>
<dbReference type="AlphaFoldDB" id="A0A841I415"/>
<dbReference type="InterPro" id="IPR050523">
    <property type="entry name" value="AKR_Detox_Biosynth"/>
</dbReference>
<proteinExistence type="predicted"/>
<accession>A0A841I415</accession>
<protein>
    <submittedName>
        <fullName evidence="3">Aryl-alcohol dehydrogenase-like predicted oxidoreductase</fullName>
    </submittedName>
</protein>
<name>A0A841I415_9DEIO</name>
<evidence type="ECO:0000259" key="2">
    <source>
        <dbReference type="Pfam" id="PF00248"/>
    </source>
</evidence>
<organism evidence="3 4">
    <name type="scientific">Deinobacterium chartae</name>
    <dbReference type="NCBI Taxonomy" id="521158"/>
    <lineage>
        <taxon>Bacteria</taxon>
        <taxon>Thermotogati</taxon>
        <taxon>Deinococcota</taxon>
        <taxon>Deinococci</taxon>
        <taxon>Deinococcales</taxon>
        <taxon>Deinococcaceae</taxon>
        <taxon>Deinobacterium</taxon>
    </lineage>
</organism>
<sequence length="338" mass="38600">MNYRLLGRSGIRVSEVCLGTMTFGREADEAESVRMLERFLEAGGNFVDTANNYASGHSEEILGRWLQTQPREAWVIATKVRWPVGRGPNDEGLSRRHILQQAERSLRRLNCEYIDLYQLHGWDSATDLEETFSALETLVQRGWVRSVGVSNFSGWQLQKTLDLCVRYGWPRPVSLQPQYNLLSRQTEWELLEVCRLEGLAVLPWSPLKSGWLSGRFRRGMKAPPQGSRIESVTARGGSESWDHLNTERTWRVLDALHAVAERSGRPAAQVALRWLMQRPGVTAPVLGARSLEQLDPLLEALTWQLSPEDQAELTRASELPLPHPYDLLYMERGWRLQD</sequence>
<evidence type="ECO:0000313" key="3">
    <source>
        <dbReference type="EMBL" id="MBB6099049.1"/>
    </source>
</evidence>
<dbReference type="PANTHER" id="PTHR43364:SF4">
    <property type="entry name" value="NAD(P)-LINKED OXIDOREDUCTASE SUPERFAMILY PROTEIN"/>
    <property type="match status" value="1"/>
</dbReference>
<dbReference type="CDD" id="cd19081">
    <property type="entry name" value="AKR_AKR9C1"/>
    <property type="match status" value="1"/>
</dbReference>
<dbReference type="InterPro" id="IPR020471">
    <property type="entry name" value="AKR"/>
</dbReference>
<dbReference type="Proteomes" id="UP000569951">
    <property type="component" value="Unassembled WGS sequence"/>
</dbReference>
<evidence type="ECO:0000313" key="4">
    <source>
        <dbReference type="Proteomes" id="UP000569951"/>
    </source>
</evidence>
<dbReference type="Pfam" id="PF00248">
    <property type="entry name" value="Aldo_ket_red"/>
    <property type="match status" value="1"/>
</dbReference>
<comment type="caution">
    <text evidence="3">The sequence shown here is derived from an EMBL/GenBank/DDBJ whole genome shotgun (WGS) entry which is preliminary data.</text>
</comment>